<dbReference type="PANTHER" id="PTHR43308:SF5">
    <property type="entry name" value="S-LAYER PROTEIN _ PEPTIDOGLYCAN ENDO-BETA-N-ACETYLGLUCOSAMINIDASE"/>
    <property type="match status" value="1"/>
</dbReference>
<evidence type="ECO:0000313" key="3">
    <source>
        <dbReference type="EMBL" id="PIW15424.1"/>
    </source>
</evidence>
<accession>A0A2M7G144</accession>
<proteinExistence type="predicted"/>
<feature type="signal peptide" evidence="1">
    <location>
        <begin position="1"/>
        <end position="25"/>
    </location>
</feature>
<dbReference type="AlphaFoldDB" id="A0A2M7G144"/>
<dbReference type="EMBL" id="PFFQ01000053">
    <property type="protein sequence ID" value="PIW15424.1"/>
    <property type="molecule type" value="Genomic_DNA"/>
</dbReference>
<reference evidence="3 4" key="1">
    <citation type="submission" date="2017-09" db="EMBL/GenBank/DDBJ databases">
        <title>Depth-based differentiation of microbial function through sediment-hosted aquifers and enrichment of novel symbionts in the deep terrestrial subsurface.</title>
        <authorList>
            <person name="Probst A.J."/>
            <person name="Ladd B."/>
            <person name="Jarett J.K."/>
            <person name="Geller-Mcgrath D.E."/>
            <person name="Sieber C.M."/>
            <person name="Emerson J.B."/>
            <person name="Anantharaman K."/>
            <person name="Thomas B.C."/>
            <person name="Malmstrom R."/>
            <person name="Stieglmeier M."/>
            <person name="Klingl A."/>
            <person name="Woyke T."/>
            <person name="Ryan C.M."/>
            <person name="Banfield J.F."/>
        </authorList>
    </citation>
    <scope>NUCLEOTIDE SEQUENCE [LARGE SCALE GENOMIC DNA]</scope>
    <source>
        <strain evidence="3">CG17_big_fil_post_rev_8_21_14_2_50_48_46</strain>
    </source>
</reference>
<keyword evidence="1" id="KW-0732">Signal</keyword>
<dbReference type="InterPro" id="IPR001119">
    <property type="entry name" value="SLH_dom"/>
</dbReference>
<evidence type="ECO:0000313" key="4">
    <source>
        <dbReference type="Proteomes" id="UP000231019"/>
    </source>
</evidence>
<feature type="domain" description="SLH" evidence="2">
    <location>
        <begin position="32"/>
        <end position="96"/>
    </location>
</feature>
<dbReference type="InterPro" id="IPR051465">
    <property type="entry name" value="Cell_Envelope_Struct_Comp"/>
</dbReference>
<gene>
    <name evidence="3" type="ORF">COW36_18595</name>
</gene>
<feature type="chain" id="PRO_5014676214" description="SLH domain-containing protein" evidence="1">
    <location>
        <begin position="26"/>
        <end position="248"/>
    </location>
</feature>
<sequence length="248" mass="27728">MGSIYRLLTAGLLATSALAAQPVQAEEQTAPPSTYLVDISASHWCFDCVGKIVNEDRLMGGYTDHTFRGDWKVSRFALASIANKLLNQIRLGYEIKIQPDVNPERPVPALPEHWAYPYVRTLLQEYNLAGMMFTADAPNGDLPISRKHVAYVLSELLMKAEATSGQQIEEKIRLVQKAQDVESRSAFSPYIEAALNRYQFMNLYHDHTFRPEAPVSRYELAAALCRISDLLKTRLAKAPEANAKTAAQ</sequence>
<dbReference type="Pfam" id="PF00395">
    <property type="entry name" value="SLH"/>
    <property type="match status" value="1"/>
</dbReference>
<feature type="domain" description="SLH" evidence="2">
    <location>
        <begin position="174"/>
        <end position="238"/>
    </location>
</feature>
<comment type="caution">
    <text evidence="3">The sequence shown here is derived from an EMBL/GenBank/DDBJ whole genome shotgun (WGS) entry which is preliminary data.</text>
</comment>
<protein>
    <recommendedName>
        <fullName evidence="2">SLH domain-containing protein</fullName>
    </recommendedName>
</protein>
<evidence type="ECO:0000256" key="1">
    <source>
        <dbReference type="SAM" id="SignalP"/>
    </source>
</evidence>
<organism evidence="3 4">
    <name type="scientific">bacterium (Candidatus Blackallbacteria) CG17_big_fil_post_rev_8_21_14_2_50_48_46</name>
    <dbReference type="NCBI Taxonomy" id="2014261"/>
    <lineage>
        <taxon>Bacteria</taxon>
        <taxon>Candidatus Blackallbacteria</taxon>
    </lineage>
</organism>
<name>A0A2M7G144_9BACT</name>
<dbReference type="PANTHER" id="PTHR43308">
    <property type="entry name" value="OUTER MEMBRANE PROTEIN ALPHA-RELATED"/>
    <property type="match status" value="1"/>
</dbReference>
<dbReference type="PROSITE" id="PS51272">
    <property type="entry name" value="SLH"/>
    <property type="match status" value="2"/>
</dbReference>
<dbReference type="Proteomes" id="UP000231019">
    <property type="component" value="Unassembled WGS sequence"/>
</dbReference>
<evidence type="ECO:0000259" key="2">
    <source>
        <dbReference type="PROSITE" id="PS51272"/>
    </source>
</evidence>